<reference evidence="2 4" key="3">
    <citation type="submission" date="2019-07" db="EMBL/GenBank/DDBJ databases">
        <authorList>
            <person name="Jastrzebski P J."/>
            <person name="Paukszto L."/>
            <person name="Jastrzebski P J."/>
        </authorList>
    </citation>
    <scope>NUCLEOTIDE SEQUENCE [LARGE SCALE GENOMIC DNA]</scope>
    <source>
        <strain evidence="2 4">WMS-il1</strain>
    </source>
</reference>
<dbReference type="Proteomes" id="UP000274504">
    <property type="component" value="Unassembled WGS sequence"/>
</dbReference>
<evidence type="ECO:0000313" key="2">
    <source>
        <dbReference type="EMBL" id="VUZ43666.1"/>
    </source>
</evidence>
<dbReference type="EMBL" id="CABIJS010000111">
    <property type="protein sequence ID" value="VUZ43666.1"/>
    <property type="molecule type" value="Genomic_DNA"/>
</dbReference>
<dbReference type="AlphaFoldDB" id="A0A0R3S7R8"/>
<dbReference type="Proteomes" id="UP000321570">
    <property type="component" value="Unassembled WGS sequence"/>
</dbReference>
<keyword evidence="4" id="KW-1185">Reference proteome</keyword>
<protein>
    <submittedName>
        <fullName evidence="5">SRR1 domain-containing protein</fullName>
    </submittedName>
</protein>
<accession>A0A0R3S7R8</accession>
<sequence length="268" mass="31698">MVKRKQIEQNPDILQNAVKSDAKITLEKIVWMNKTLCEGLETAISRNSPRFLRSTVKDFNKETHLLTHVQHKIDTLPVRKPVKIAICGNNLPKCMKKNIEDSLIDMSPNVVLKIDPPYVFEEENKHEVHYIRRRVDTRHGGFDFWSYDYIIFMVNTVHYMEEFLWDRKKIEDIMGPPSGFLSEKQPKLMILDSYKNNSFLHLLQVFRDIVPQESILPENLRYFEDCRVWRLLWNGKKYTNLPRIIISAISSFLKSEKIGKEQISRIHI</sequence>
<dbReference type="WBParaSite" id="HDID_0000011701-mRNA-1">
    <property type="protein sequence ID" value="HDID_0000011701-mRNA-1"/>
    <property type="gene ID" value="HDID_0000011701"/>
</dbReference>
<evidence type="ECO:0000313" key="4">
    <source>
        <dbReference type="Proteomes" id="UP000321570"/>
    </source>
</evidence>
<name>A0A0R3S7R8_HYMDI</name>
<organism evidence="5">
    <name type="scientific">Hymenolepis diminuta</name>
    <name type="common">Rat tapeworm</name>
    <dbReference type="NCBI Taxonomy" id="6216"/>
    <lineage>
        <taxon>Eukaryota</taxon>
        <taxon>Metazoa</taxon>
        <taxon>Spiralia</taxon>
        <taxon>Lophotrochozoa</taxon>
        <taxon>Platyhelminthes</taxon>
        <taxon>Cestoda</taxon>
        <taxon>Eucestoda</taxon>
        <taxon>Cyclophyllidea</taxon>
        <taxon>Hymenolepididae</taxon>
        <taxon>Hymenolepis</taxon>
    </lineage>
</organism>
<evidence type="ECO:0000313" key="3">
    <source>
        <dbReference type="Proteomes" id="UP000274504"/>
    </source>
</evidence>
<reference evidence="1 3" key="2">
    <citation type="submission" date="2018-11" db="EMBL/GenBank/DDBJ databases">
        <authorList>
            <consortium name="Pathogen Informatics"/>
        </authorList>
    </citation>
    <scope>NUCLEOTIDE SEQUENCE [LARGE SCALE GENOMIC DNA]</scope>
</reference>
<reference evidence="5" key="1">
    <citation type="submission" date="2017-02" db="UniProtKB">
        <authorList>
            <consortium name="WormBaseParasite"/>
        </authorList>
    </citation>
    <scope>IDENTIFICATION</scope>
</reference>
<evidence type="ECO:0000313" key="5">
    <source>
        <dbReference type="WBParaSite" id="HDID_0000011701-mRNA-1"/>
    </source>
</evidence>
<proteinExistence type="predicted"/>
<evidence type="ECO:0000313" key="1">
    <source>
        <dbReference type="EMBL" id="VDL11736.1"/>
    </source>
</evidence>
<gene>
    <name evidence="1" type="ORF">HDID_LOCUS118</name>
    <name evidence="2" type="ORF">WMSIL1_LOCUS3853</name>
</gene>
<dbReference type="EMBL" id="UYSG01000011">
    <property type="protein sequence ID" value="VDL11736.1"/>
    <property type="molecule type" value="Genomic_DNA"/>
</dbReference>